<sequence>MGAKEGTDPKILELVSSIENKPSCENYERMVSGMMYDPLDPIFNQDRHRARCLARDFNEIDHRQNTLQEVGKKKEEILQHLLDKFGEQSFIEAPLLVDYGCNVIFNSKSFANFNLTILDVGLVTIGNCVQLGPNVSIYSAAQNTSILSRMKCEEYGLPATIEDDCWIGGGTIILAGVTIGSGTTIGAGFIVTKSLPPHSVAVGNLARVTKKVRTLEKEMVISNKCIKE</sequence>
<dbReference type="SUPFAM" id="SSF51161">
    <property type="entry name" value="Trimeric LpxA-like enzymes"/>
    <property type="match status" value="1"/>
</dbReference>
<dbReference type="InterPro" id="IPR011004">
    <property type="entry name" value="Trimer_LpxA-like_sf"/>
</dbReference>
<dbReference type="PANTHER" id="PTHR23416:SF23">
    <property type="entry name" value="ACETYLTRANSFERASE C18B11.09C-RELATED"/>
    <property type="match status" value="1"/>
</dbReference>
<comment type="similarity">
    <text evidence="1">Belongs to the transferase hexapeptide repeat family.</text>
</comment>
<dbReference type="InterPro" id="IPR001451">
    <property type="entry name" value="Hexapep"/>
</dbReference>
<feature type="domain" description="Maltose/galactoside acetyltransferase" evidence="3">
    <location>
        <begin position="27"/>
        <end position="87"/>
    </location>
</feature>
<evidence type="ECO:0000256" key="2">
    <source>
        <dbReference type="ARBA" id="ARBA00022679"/>
    </source>
</evidence>
<dbReference type="GO" id="GO:0008374">
    <property type="term" value="F:O-acyltransferase activity"/>
    <property type="evidence" value="ECO:0007669"/>
    <property type="project" value="TreeGrafter"/>
</dbReference>
<evidence type="ECO:0000313" key="4">
    <source>
        <dbReference type="EMBL" id="KAK1447461.1"/>
    </source>
</evidence>
<dbReference type="EMBL" id="MLGG01000079">
    <property type="protein sequence ID" value="KAK1447461.1"/>
    <property type="molecule type" value="Genomic_DNA"/>
</dbReference>
<evidence type="ECO:0000259" key="3">
    <source>
        <dbReference type="SMART" id="SM01266"/>
    </source>
</evidence>
<dbReference type="Pfam" id="PF12464">
    <property type="entry name" value="Mac"/>
    <property type="match status" value="1"/>
</dbReference>
<reference evidence="4 5" key="1">
    <citation type="submission" date="2016-10" db="EMBL/GenBank/DDBJ databases">
        <title>The genome sequence of Colletotrichum fioriniae PJ7.</title>
        <authorList>
            <person name="Baroncelli R."/>
        </authorList>
    </citation>
    <scope>NUCLEOTIDE SEQUENCE [LARGE SCALE GENOMIC DNA]</scope>
    <source>
        <strain evidence="4">Col 31</strain>
    </source>
</reference>
<keyword evidence="5" id="KW-1185">Reference proteome</keyword>
<name>A0AAI9TX36_9PEZI</name>
<keyword evidence="2" id="KW-0808">Transferase</keyword>
<dbReference type="AlphaFoldDB" id="A0AAI9TX36"/>
<dbReference type="CDD" id="cd03357">
    <property type="entry name" value="LbH_MAT_GAT"/>
    <property type="match status" value="1"/>
</dbReference>
<accession>A0AAI9TX36</accession>
<protein>
    <submittedName>
        <fullName evidence="4">Nodulation protein L</fullName>
    </submittedName>
</protein>
<dbReference type="InterPro" id="IPR024688">
    <property type="entry name" value="Mac_dom"/>
</dbReference>
<proteinExistence type="inferred from homology"/>
<dbReference type="GO" id="GO:0016407">
    <property type="term" value="F:acetyltransferase activity"/>
    <property type="evidence" value="ECO:0007669"/>
    <property type="project" value="InterPro"/>
</dbReference>
<dbReference type="SMART" id="SM01266">
    <property type="entry name" value="Mac"/>
    <property type="match status" value="1"/>
</dbReference>
<gene>
    <name evidence="4" type="ORF">CMEL01_09300</name>
</gene>
<dbReference type="Gene3D" id="2.160.10.10">
    <property type="entry name" value="Hexapeptide repeat proteins"/>
    <property type="match status" value="1"/>
</dbReference>
<evidence type="ECO:0000256" key="1">
    <source>
        <dbReference type="ARBA" id="ARBA00007274"/>
    </source>
</evidence>
<dbReference type="InterPro" id="IPR051159">
    <property type="entry name" value="Hexapeptide_acetyltransf"/>
</dbReference>
<dbReference type="PANTHER" id="PTHR23416">
    <property type="entry name" value="SIALIC ACID SYNTHASE-RELATED"/>
    <property type="match status" value="1"/>
</dbReference>
<dbReference type="Pfam" id="PF00132">
    <property type="entry name" value="Hexapep"/>
    <property type="match status" value="1"/>
</dbReference>
<dbReference type="Proteomes" id="UP001239795">
    <property type="component" value="Unassembled WGS sequence"/>
</dbReference>
<comment type="caution">
    <text evidence="4">The sequence shown here is derived from an EMBL/GenBank/DDBJ whole genome shotgun (WGS) entry which is preliminary data.</text>
</comment>
<organism evidence="4 5">
    <name type="scientific">Colletotrichum melonis</name>
    <dbReference type="NCBI Taxonomy" id="1209925"/>
    <lineage>
        <taxon>Eukaryota</taxon>
        <taxon>Fungi</taxon>
        <taxon>Dikarya</taxon>
        <taxon>Ascomycota</taxon>
        <taxon>Pezizomycotina</taxon>
        <taxon>Sordariomycetes</taxon>
        <taxon>Hypocreomycetidae</taxon>
        <taxon>Glomerellales</taxon>
        <taxon>Glomerellaceae</taxon>
        <taxon>Colletotrichum</taxon>
        <taxon>Colletotrichum acutatum species complex</taxon>
    </lineage>
</organism>
<evidence type="ECO:0000313" key="5">
    <source>
        <dbReference type="Proteomes" id="UP001239795"/>
    </source>
</evidence>